<dbReference type="PROSITE" id="PS51257">
    <property type="entry name" value="PROKAR_LIPOPROTEIN"/>
    <property type="match status" value="1"/>
</dbReference>
<dbReference type="AlphaFoldDB" id="A0A6N6VPY8"/>
<organism evidence="2 3">
    <name type="scientific">Parvibaculum sedimenti</name>
    <dbReference type="NCBI Taxonomy" id="2608632"/>
    <lineage>
        <taxon>Bacteria</taxon>
        <taxon>Pseudomonadati</taxon>
        <taxon>Pseudomonadota</taxon>
        <taxon>Alphaproteobacteria</taxon>
        <taxon>Hyphomicrobiales</taxon>
        <taxon>Parvibaculaceae</taxon>
        <taxon>Parvibaculum</taxon>
    </lineage>
</organism>
<reference evidence="2 3" key="1">
    <citation type="submission" date="2019-09" db="EMBL/GenBank/DDBJ databases">
        <title>Parvibaculum sedimenti sp. nov., isolated from sediment.</title>
        <authorList>
            <person name="Wang Y."/>
        </authorList>
    </citation>
    <scope>NUCLEOTIDE SEQUENCE [LARGE SCALE GENOMIC DNA]</scope>
    <source>
        <strain evidence="2 3">HXT-9</strain>
    </source>
</reference>
<sequence length="76" mass="8137">MRSTMRWPMLLAISPTLLGGCAMAGSNAACLHVRDYTKAEQAAAADELDRLGTASVMGRFMADYGALRDEARAACR</sequence>
<name>A0A6N6VPY8_9HYPH</name>
<dbReference type="RefSeq" id="WP_152214897.1">
    <property type="nucleotide sequence ID" value="NZ_JBAQYD010000282.1"/>
</dbReference>
<evidence type="ECO:0000313" key="2">
    <source>
        <dbReference type="EMBL" id="KAB7741594.1"/>
    </source>
</evidence>
<feature type="chain" id="PRO_5027034842" description="Lipoprotein" evidence="1">
    <location>
        <begin position="25"/>
        <end position="76"/>
    </location>
</feature>
<accession>A0A6N6VPY8</accession>
<dbReference type="EMBL" id="WESC01000003">
    <property type="protein sequence ID" value="KAB7741594.1"/>
    <property type="molecule type" value="Genomic_DNA"/>
</dbReference>
<protein>
    <recommendedName>
        <fullName evidence="4">Lipoprotein</fullName>
    </recommendedName>
</protein>
<comment type="caution">
    <text evidence="2">The sequence shown here is derived from an EMBL/GenBank/DDBJ whole genome shotgun (WGS) entry which is preliminary data.</text>
</comment>
<keyword evidence="3" id="KW-1185">Reference proteome</keyword>
<feature type="signal peptide" evidence="1">
    <location>
        <begin position="1"/>
        <end position="24"/>
    </location>
</feature>
<gene>
    <name evidence="2" type="ORF">F2P47_04105</name>
</gene>
<keyword evidence="1" id="KW-0732">Signal</keyword>
<dbReference type="Proteomes" id="UP000468901">
    <property type="component" value="Unassembled WGS sequence"/>
</dbReference>
<evidence type="ECO:0000256" key="1">
    <source>
        <dbReference type="SAM" id="SignalP"/>
    </source>
</evidence>
<evidence type="ECO:0000313" key="3">
    <source>
        <dbReference type="Proteomes" id="UP000468901"/>
    </source>
</evidence>
<evidence type="ECO:0008006" key="4">
    <source>
        <dbReference type="Google" id="ProtNLM"/>
    </source>
</evidence>
<proteinExistence type="predicted"/>